<keyword evidence="1" id="KW-1133">Transmembrane helix</keyword>
<evidence type="ECO:0000313" key="3">
    <source>
        <dbReference type="Proteomes" id="UP000317982"/>
    </source>
</evidence>
<dbReference type="EMBL" id="VIRS01000015">
    <property type="protein sequence ID" value="TQS43085.1"/>
    <property type="molecule type" value="Genomic_DNA"/>
</dbReference>
<evidence type="ECO:0000256" key="1">
    <source>
        <dbReference type="SAM" id="Phobius"/>
    </source>
</evidence>
<sequence length="128" mass="13305">MKWVLYGLGTALCVYGLVGLASTDPVAWLRFAVTVVVANDGLLTPAVILGGVAVRRWVPARYRPAVQAGLLIGGSVTLVALPGVLGHGRPADGVGLVVVLGLVWVAVGCVRLRPQPSLRRNEPEPPAP</sequence>
<accession>A0A545AQV7</accession>
<feature type="transmembrane region" description="Helical" evidence="1">
    <location>
        <begin position="33"/>
        <end position="54"/>
    </location>
</feature>
<dbReference type="OrthoDB" id="3483782at2"/>
<feature type="transmembrane region" description="Helical" evidence="1">
    <location>
        <begin position="66"/>
        <end position="87"/>
    </location>
</feature>
<dbReference type="InParanoid" id="A0A545AQV7"/>
<keyword evidence="1" id="KW-0472">Membrane</keyword>
<protein>
    <submittedName>
        <fullName evidence="2">Uncharacterized protein</fullName>
    </submittedName>
</protein>
<feature type="transmembrane region" description="Helical" evidence="1">
    <location>
        <begin position="93"/>
        <end position="112"/>
    </location>
</feature>
<comment type="caution">
    <text evidence="2">The sequence shown here is derived from an EMBL/GenBank/DDBJ whole genome shotgun (WGS) entry which is preliminary data.</text>
</comment>
<keyword evidence="3" id="KW-1185">Reference proteome</keyword>
<name>A0A545AQV7_9ACTN</name>
<organism evidence="2 3">
    <name type="scientific">Cryptosporangium phraense</name>
    <dbReference type="NCBI Taxonomy" id="2593070"/>
    <lineage>
        <taxon>Bacteria</taxon>
        <taxon>Bacillati</taxon>
        <taxon>Actinomycetota</taxon>
        <taxon>Actinomycetes</taxon>
        <taxon>Cryptosporangiales</taxon>
        <taxon>Cryptosporangiaceae</taxon>
        <taxon>Cryptosporangium</taxon>
    </lineage>
</organism>
<dbReference type="AlphaFoldDB" id="A0A545AQV7"/>
<dbReference type="RefSeq" id="WP_142706570.1">
    <property type="nucleotide sequence ID" value="NZ_VIRS01000015.1"/>
</dbReference>
<dbReference type="Proteomes" id="UP000317982">
    <property type="component" value="Unassembled WGS sequence"/>
</dbReference>
<evidence type="ECO:0000313" key="2">
    <source>
        <dbReference type="EMBL" id="TQS43085.1"/>
    </source>
</evidence>
<keyword evidence="1" id="KW-0812">Transmembrane</keyword>
<gene>
    <name evidence="2" type="ORF">FL583_21895</name>
</gene>
<proteinExistence type="predicted"/>
<reference evidence="2 3" key="1">
    <citation type="submission" date="2019-07" db="EMBL/GenBank/DDBJ databases">
        <title>Cryptosporangium phraense sp. nov., isolated from plant litter.</title>
        <authorList>
            <person name="Suriyachadkun C."/>
        </authorList>
    </citation>
    <scope>NUCLEOTIDE SEQUENCE [LARGE SCALE GENOMIC DNA]</scope>
    <source>
        <strain evidence="2 3">A-T 5661</strain>
    </source>
</reference>